<evidence type="ECO:0000313" key="1">
    <source>
        <dbReference type="EMBL" id="BDR91885.1"/>
    </source>
</evidence>
<accession>A0A830E737</accession>
<dbReference type="GeneID" id="76206526"/>
<sequence>MALGLVGSGSSQYVEFTLPYLSSYKPFIAVYDARGVRIIDGGNAIRAQVFGNDYAVIKGYLANSRPYVMDIIINGDGVRFLPALFNQLVSKVSPGNVSGNAVLYILEFRVPNDVGISVRFHREIRQCFSKYAHTWIGHEVCFDLNKWKEIFSKYENAFIRAYPIYVSTNDALRIVDSIINSIRRRINYLSEDLRYELRGYRRTRLRNLITEFNELLNGWESFRASLVRNNASYQGRQ</sequence>
<dbReference type="Proteomes" id="UP001060771">
    <property type="component" value="Chromosome"/>
</dbReference>
<name>A0A830E737_9CREN</name>
<evidence type="ECO:0000313" key="2">
    <source>
        <dbReference type="EMBL" id="GGI69603.1"/>
    </source>
</evidence>
<reference evidence="1" key="4">
    <citation type="journal article" date="2023" name="Microbiol. Resour. Announc.">
        <title>Complete Genome Sequence of Vulcanisaeta souniana Strain IC-059, a Hyperthermophilic Archaeon Isolated from Hot Spring Water in Japan.</title>
        <authorList>
            <person name="Kato S."/>
            <person name="Itoh T."/>
            <person name="Wu L."/>
            <person name="Ma J."/>
            <person name="Ohkuma M."/>
        </authorList>
    </citation>
    <scope>NUCLEOTIDE SEQUENCE</scope>
    <source>
        <strain evidence="1">JCM 11219</strain>
    </source>
</reference>
<organism evidence="2 3">
    <name type="scientific">Vulcanisaeta souniana JCM 11219</name>
    <dbReference type="NCBI Taxonomy" id="1293586"/>
    <lineage>
        <taxon>Archaea</taxon>
        <taxon>Thermoproteota</taxon>
        <taxon>Thermoprotei</taxon>
        <taxon>Thermoproteales</taxon>
        <taxon>Thermoproteaceae</taxon>
        <taxon>Vulcanisaeta</taxon>
    </lineage>
</organism>
<dbReference type="EMBL" id="AP026830">
    <property type="protein sequence ID" value="BDR91885.1"/>
    <property type="molecule type" value="Genomic_DNA"/>
</dbReference>
<reference evidence="4" key="3">
    <citation type="submission" date="2022-09" db="EMBL/GenBank/DDBJ databases">
        <title>Complete genome sequence of Vulcanisaeta souniana.</title>
        <authorList>
            <person name="Kato S."/>
            <person name="Itoh T."/>
            <person name="Ohkuma M."/>
        </authorList>
    </citation>
    <scope>NUCLEOTIDE SEQUENCE [LARGE SCALE GENOMIC DNA]</scope>
    <source>
        <strain evidence="4">JCM 11219</strain>
    </source>
</reference>
<dbReference type="EMBL" id="BMNM01000001">
    <property type="protein sequence ID" value="GGI69603.1"/>
    <property type="molecule type" value="Genomic_DNA"/>
</dbReference>
<keyword evidence="4" id="KW-1185">Reference proteome</keyword>
<reference evidence="2" key="1">
    <citation type="journal article" date="2014" name="Int. J. Syst. Evol. Microbiol.">
        <title>Complete genome sequence of Corynebacterium casei LMG S-19264T (=DSM 44701T), isolated from a smear-ripened cheese.</title>
        <authorList>
            <consortium name="US DOE Joint Genome Institute (JGI-PGF)"/>
            <person name="Walter F."/>
            <person name="Albersmeier A."/>
            <person name="Kalinowski J."/>
            <person name="Ruckert C."/>
        </authorList>
    </citation>
    <scope>NUCLEOTIDE SEQUENCE</scope>
    <source>
        <strain evidence="2">JCM 11219</strain>
    </source>
</reference>
<dbReference type="OrthoDB" id="28049at2157"/>
<evidence type="ECO:0000313" key="3">
    <source>
        <dbReference type="Proteomes" id="UP000657075"/>
    </source>
</evidence>
<dbReference type="Proteomes" id="UP000657075">
    <property type="component" value="Unassembled WGS sequence"/>
</dbReference>
<evidence type="ECO:0000313" key="4">
    <source>
        <dbReference type="Proteomes" id="UP001060771"/>
    </source>
</evidence>
<gene>
    <name evidence="2" type="ORF">GCM10007112_03240</name>
    <name evidence="1" type="ORF">Vsou_09780</name>
</gene>
<dbReference type="RefSeq" id="WP_188602408.1">
    <property type="nucleotide sequence ID" value="NZ_AP026830.1"/>
</dbReference>
<dbReference type="AlphaFoldDB" id="A0A830E737"/>
<protein>
    <submittedName>
        <fullName evidence="2">Uncharacterized protein</fullName>
    </submittedName>
</protein>
<reference evidence="2" key="2">
    <citation type="submission" date="2020-09" db="EMBL/GenBank/DDBJ databases">
        <authorList>
            <person name="Sun Q."/>
            <person name="Ohkuma M."/>
        </authorList>
    </citation>
    <scope>NUCLEOTIDE SEQUENCE</scope>
    <source>
        <strain evidence="2">JCM 11219</strain>
    </source>
</reference>
<proteinExistence type="predicted"/>